<accession>A0ACD3B9D8</accession>
<sequence>MTSTRQLVPLDGSLCFAECIDFNVEHNSDLPFWTFSPDETPEEPSVVTHLQFARAAQRAAHLMDARIPSSRPQRQVVAIIALLDSMTYQTTVAALMLIGHIPFPISSRNSPAAVVNLLEKTSCKFMITTRNTLKPLLDEVELLLSEAKSGLDLQIEEAPALREVFPQFMGGADEGDVRPWLQSLTRPDPDDLCLYIHSSGSTGFPKAIPWTHRLVMQWASLLDNYRRTFTTIAVMPLPPFHTMGLFTQLFYPIFENLTAAIYPPRVFSPEQIPAIPSPDNVIQHMKRTRSKATITVPAFLQAWIQSDSAIDVLKTLDCVQYSGGAISRKVGDRFCANLVSIY</sequence>
<proteinExistence type="predicted"/>
<organism evidence="1 2">
    <name type="scientific">Pluteus cervinus</name>
    <dbReference type="NCBI Taxonomy" id="181527"/>
    <lineage>
        <taxon>Eukaryota</taxon>
        <taxon>Fungi</taxon>
        <taxon>Dikarya</taxon>
        <taxon>Basidiomycota</taxon>
        <taxon>Agaricomycotina</taxon>
        <taxon>Agaricomycetes</taxon>
        <taxon>Agaricomycetidae</taxon>
        <taxon>Agaricales</taxon>
        <taxon>Pluteineae</taxon>
        <taxon>Pluteaceae</taxon>
        <taxon>Pluteus</taxon>
    </lineage>
</organism>
<dbReference type="EMBL" id="ML208270">
    <property type="protein sequence ID" value="TFK74192.1"/>
    <property type="molecule type" value="Genomic_DNA"/>
</dbReference>
<protein>
    <submittedName>
        <fullName evidence="1">Acetyl-CoA synthetase-like protein</fullName>
    </submittedName>
</protein>
<evidence type="ECO:0000313" key="2">
    <source>
        <dbReference type="Proteomes" id="UP000308600"/>
    </source>
</evidence>
<dbReference type="Proteomes" id="UP000308600">
    <property type="component" value="Unassembled WGS sequence"/>
</dbReference>
<gene>
    <name evidence="1" type="ORF">BDN72DRAFT_104367</name>
</gene>
<reference evidence="1 2" key="1">
    <citation type="journal article" date="2019" name="Nat. Ecol. Evol.">
        <title>Megaphylogeny resolves global patterns of mushroom evolution.</title>
        <authorList>
            <person name="Varga T."/>
            <person name="Krizsan K."/>
            <person name="Foldi C."/>
            <person name="Dima B."/>
            <person name="Sanchez-Garcia M."/>
            <person name="Sanchez-Ramirez S."/>
            <person name="Szollosi G.J."/>
            <person name="Szarkandi J.G."/>
            <person name="Papp V."/>
            <person name="Albert L."/>
            <person name="Andreopoulos W."/>
            <person name="Angelini C."/>
            <person name="Antonin V."/>
            <person name="Barry K.W."/>
            <person name="Bougher N.L."/>
            <person name="Buchanan P."/>
            <person name="Buyck B."/>
            <person name="Bense V."/>
            <person name="Catcheside P."/>
            <person name="Chovatia M."/>
            <person name="Cooper J."/>
            <person name="Damon W."/>
            <person name="Desjardin D."/>
            <person name="Finy P."/>
            <person name="Geml J."/>
            <person name="Haridas S."/>
            <person name="Hughes K."/>
            <person name="Justo A."/>
            <person name="Karasinski D."/>
            <person name="Kautmanova I."/>
            <person name="Kiss B."/>
            <person name="Kocsube S."/>
            <person name="Kotiranta H."/>
            <person name="LaButti K.M."/>
            <person name="Lechner B.E."/>
            <person name="Liimatainen K."/>
            <person name="Lipzen A."/>
            <person name="Lukacs Z."/>
            <person name="Mihaltcheva S."/>
            <person name="Morgado L.N."/>
            <person name="Niskanen T."/>
            <person name="Noordeloos M.E."/>
            <person name="Ohm R.A."/>
            <person name="Ortiz-Santana B."/>
            <person name="Ovrebo C."/>
            <person name="Racz N."/>
            <person name="Riley R."/>
            <person name="Savchenko A."/>
            <person name="Shiryaev A."/>
            <person name="Soop K."/>
            <person name="Spirin V."/>
            <person name="Szebenyi C."/>
            <person name="Tomsovsky M."/>
            <person name="Tulloss R.E."/>
            <person name="Uehling J."/>
            <person name="Grigoriev I.V."/>
            <person name="Vagvolgyi C."/>
            <person name="Papp T."/>
            <person name="Martin F.M."/>
            <person name="Miettinen O."/>
            <person name="Hibbett D.S."/>
            <person name="Nagy L.G."/>
        </authorList>
    </citation>
    <scope>NUCLEOTIDE SEQUENCE [LARGE SCALE GENOMIC DNA]</scope>
    <source>
        <strain evidence="1 2">NL-1719</strain>
    </source>
</reference>
<feature type="non-terminal residue" evidence="1">
    <location>
        <position position="342"/>
    </location>
</feature>
<evidence type="ECO:0000313" key="1">
    <source>
        <dbReference type="EMBL" id="TFK74192.1"/>
    </source>
</evidence>
<keyword evidence="2" id="KW-1185">Reference proteome</keyword>
<name>A0ACD3B9D8_9AGAR</name>